<keyword evidence="1" id="KW-0812">Transmembrane</keyword>
<evidence type="ECO:0000313" key="2">
    <source>
        <dbReference type="EMBL" id="KAA8500916.1"/>
    </source>
</evidence>
<evidence type="ECO:0000313" key="3">
    <source>
        <dbReference type="Proteomes" id="UP000322025"/>
    </source>
</evidence>
<name>A0A5M9HZE9_9FIRM</name>
<dbReference type="RefSeq" id="WP_150311142.1">
    <property type="nucleotide sequence ID" value="NZ_VMSO01000014.1"/>
</dbReference>
<protein>
    <submittedName>
        <fullName evidence="2">Uncharacterized protein</fullName>
    </submittedName>
</protein>
<proteinExistence type="predicted"/>
<dbReference type="OrthoDB" id="2066791at2"/>
<feature type="transmembrane region" description="Helical" evidence="1">
    <location>
        <begin position="16"/>
        <end position="37"/>
    </location>
</feature>
<dbReference type="Proteomes" id="UP000322025">
    <property type="component" value="Unassembled WGS sequence"/>
</dbReference>
<feature type="transmembrane region" description="Helical" evidence="1">
    <location>
        <begin position="81"/>
        <end position="106"/>
    </location>
</feature>
<dbReference type="EMBL" id="VMSO01000014">
    <property type="protein sequence ID" value="KAA8500916.1"/>
    <property type="molecule type" value="Genomic_DNA"/>
</dbReference>
<sequence>MNFLQEIIWNVFNQRMILVIGAVAGLPLTLILIVCFARKKNRDERGWKIIGKASVITFAYFMVMANVIAKIVGSSAYEITYLFYANTIQWLYNTMAIIEIVSIQILKRIE</sequence>
<keyword evidence="1" id="KW-1133">Transmembrane helix</keyword>
<keyword evidence="1" id="KW-0472">Membrane</keyword>
<dbReference type="AlphaFoldDB" id="A0A5M9HZE9"/>
<comment type="caution">
    <text evidence="2">The sequence shown here is derived from an EMBL/GenBank/DDBJ whole genome shotgun (WGS) entry which is preliminary data.</text>
</comment>
<reference evidence="2" key="1">
    <citation type="submission" date="2019-07" db="EMBL/GenBank/DDBJ databases">
        <authorList>
            <person name="Wongkuna S."/>
            <person name="Scaria J."/>
        </authorList>
    </citation>
    <scope>NUCLEOTIDE SEQUENCE [LARGE SCALE GENOMIC DNA]</scope>
    <source>
        <strain evidence="2">SW178</strain>
    </source>
</reference>
<accession>A0A5M9HZE9</accession>
<organism evidence="2 3">
    <name type="scientific">Mediterraneibacter catenae</name>
    <dbReference type="NCBI Taxonomy" id="2594882"/>
    <lineage>
        <taxon>Bacteria</taxon>
        <taxon>Bacillati</taxon>
        <taxon>Bacillota</taxon>
        <taxon>Clostridia</taxon>
        <taxon>Lachnospirales</taxon>
        <taxon>Lachnospiraceae</taxon>
        <taxon>Mediterraneibacter</taxon>
    </lineage>
</organism>
<gene>
    <name evidence="2" type="ORF">FNY66_10710</name>
</gene>
<evidence type="ECO:0000256" key="1">
    <source>
        <dbReference type="SAM" id="Phobius"/>
    </source>
</evidence>
<feature type="transmembrane region" description="Helical" evidence="1">
    <location>
        <begin position="49"/>
        <end position="69"/>
    </location>
</feature>
<keyword evidence="3" id="KW-1185">Reference proteome</keyword>